<feature type="region of interest" description="Disordered" evidence="1">
    <location>
        <begin position="146"/>
        <end position="170"/>
    </location>
</feature>
<dbReference type="AlphaFoldDB" id="A0A8J3ZEE1"/>
<keyword evidence="2" id="KW-1133">Transmembrane helix</keyword>
<accession>A0A8J3ZEE1</accession>
<proteinExistence type="predicted"/>
<gene>
    <name evidence="3" type="ORF">Vau01_099020</name>
</gene>
<keyword evidence="4" id="KW-1185">Reference proteome</keyword>
<evidence type="ECO:0000256" key="1">
    <source>
        <dbReference type="SAM" id="MobiDB-lite"/>
    </source>
</evidence>
<dbReference type="RefSeq" id="WP_204007996.1">
    <property type="nucleotide sequence ID" value="NZ_BOPG01000077.1"/>
</dbReference>
<organism evidence="3 4">
    <name type="scientific">Virgisporangium aurantiacum</name>
    <dbReference type="NCBI Taxonomy" id="175570"/>
    <lineage>
        <taxon>Bacteria</taxon>
        <taxon>Bacillati</taxon>
        <taxon>Actinomycetota</taxon>
        <taxon>Actinomycetes</taxon>
        <taxon>Micromonosporales</taxon>
        <taxon>Micromonosporaceae</taxon>
        <taxon>Virgisporangium</taxon>
    </lineage>
</organism>
<dbReference type="EMBL" id="BOPG01000077">
    <property type="protein sequence ID" value="GIJ62386.1"/>
    <property type="molecule type" value="Genomic_DNA"/>
</dbReference>
<keyword evidence="2" id="KW-0812">Transmembrane</keyword>
<evidence type="ECO:0000256" key="2">
    <source>
        <dbReference type="SAM" id="Phobius"/>
    </source>
</evidence>
<protein>
    <submittedName>
        <fullName evidence="3">Uncharacterized protein</fullName>
    </submittedName>
</protein>
<evidence type="ECO:0000313" key="4">
    <source>
        <dbReference type="Proteomes" id="UP000612585"/>
    </source>
</evidence>
<dbReference type="Proteomes" id="UP000612585">
    <property type="component" value="Unassembled WGS sequence"/>
</dbReference>
<feature type="transmembrane region" description="Helical" evidence="2">
    <location>
        <begin position="53"/>
        <end position="75"/>
    </location>
</feature>
<name>A0A8J3ZEE1_9ACTN</name>
<comment type="caution">
    <text evidence="3">The sequence shown here is derived from an EMBL/GenBank/DDBJ whole genome shotgun (WGS) entry which is preliminary data.</text>
</comment>
<sequence>MVDPTPDPDSGPPAEHVTAPLFASYRDSAHEAFQAPSATVLAARAQRRGRRRVTLAAAAVVVTAVGGVAFAATAVDRGQPDFTDRSPAPSSSVTPPPSTTPSPSESSPSSSPPSRSATGPAAIDLSKVDWGNTTVVLPATRDDNDCPVGRITTRGGSWPEADGHGRGSIRGSYAEGAATLGELDGEPRTEAVVYITCLAAGGDSGDSSGQLLVVTQRGNDLVGLGYVGPLAQVYGPLRITDRRLAVTVTQKYGDTSQQRTYRWNGTRFVQVAGPTAFPSPPS</sequence>
<evidence type="ECO:0000313" key="3">
    <source>
        <dbReference type="EMBL" id="GIJ62386.1"/>
    </source>
</evidence>
<feature type="compositionally biased region" description="Low complexity" evidence="1">
    <location>
        <begin position="101"/>
        <end position="122"/>
    </location>
</feature>
<reference evidence="3" key="1">
    <citation type="submission" date="2021-01" db="EMBL/GenBank/DDBJ databases">
        <title>Whole genome shotgun sequence of Virgisporangium aurantiacum NBRC 16421.</title>
        <authorList>
            <person name="Komaki H."/>
            <person name="Tamura T."/>
        </authorList>
    </citation>
    <scope>NUCLEOTIDE SEQUENCE</scope>
    <source>
        <strain evidence="3">NBRC 16421</strain>
    </source>
</reference>
<feature type="region of interest" description="Disordered" evidence="1">
    <location>
        <begin position="78"/>
        <end position="124"/>
    </location>
</feature>
<keyword evidence="2" id="KW-0472">Membrane</keyword>